<comment type="subcellular location">
    <subcellularLocation>
        <location evidence="1">Cell inner membrane</location>
        <topology evidence="1">Peripheral membrane protein</topology>
        <orientation evidence="1">Cytoplasmic side</orientation>
    </subcellularLocation>
</comment>
<evidence type="ECO:0000256" key="12">
    <source>
        <dbReference type="ARBA" id="ARBA00044330"/>
    </source>
</evidence>
<dbReference type="PANTHER" id="PTHR30160:SF19">
    <property type="entry name" value="LIPOPOLYSACCHARIDE HEPTOSYLTRANSFERASE 1"/>
    <property type="match status" value="1"/>
</dbReference>
<reference evidence="15" key="1">
    <citation type="submission" date="2017-01" db="EMBL/GenBank/DDBJ databases">
        <authorList>
            <person name="Varghese N."/>
            <person name="Submissions S."/>
        </authorList>
    </citation>
    <scope>NUCLEOTIDE SEQUENCE [LARGE SCALE GENOMIC DNA]</scope>
    <source>
        <strain evidence="15">ATCC 51758</strain>
    </source>
</reference>
<keyword evidence="6 14" id="KW-0808">Transferase</keyword>
<evidence type="ECO:0000256" key="13">
    <source>
        <dbReference type="ARBA" id="ARBA00049201"/>
    </source>
</evidence>
<comment type="catalytic activity">
    <reaction evidence="13">
        <text>an alpha-Kdo-(2-&gt;4)-alpha-Kdo-(2-&gt;6)-lipid A + ADP-L-glycero-beta-D-manno-heptose = an L-alpha-D-Hep-(1-&gt;5)-[alpha-Kdo-(2-&gt;4)]-alpha-Kdo-(2-&gt;6)-lipid A + ADP + H(+)</text>
        <dbReference type="Rhea" id="RHEA:74067"/>
        <dbReference type="ChEBI" id="CHEBI:15378"/>
        <dbReference type="ChEBI" id="CHEBI:61506"/>
        <dbReference type="ChEBI" id="CHEBI:176431"/>
        <dbReference type="ChEBI" id="CHEBI:193068"/>
        <dbReference type="ChEBI" id="CHEBI:456216"/>
        <dbReference type="EC" id="2.4.99.23"/>
    </reaction>
</comment>
<sequence length="384" mass="42871">MRVLVVKTSSLGDVIHTLPALTDAARAIPGIRFDWVVEEAFAEIPSWHPAVDEVIPVAVRRWRKSPFAALRSGEWRRFTRRLKQVRYDATIDAQGLIKSAFLTRYASRPVHGLDRNSAREPFATRFYTHSHAVPVGRHAVERVRELFARALGYPLPEGPGEYGLDRRRVLPPGRDDGDYLLFLHGTTWTTKHWPEVYWRRLLELARDGGWAVRLPWGNDEERARAERLAAGLPNVTVLPRLRLAGIAAQLAGARACVAVDTGLGHLAAAFDVPTLSLFGPTNPGFTGAWGHNQFHFASNLACAPCLQRRCTHEPTDEERSRFDLATEQPLCFTRLAPERVWRALQSVIADGVPCAEPAFAAPEPDDGSAVLRPALRPVFDRKAR</sequence>
<evidence type="ECO:0000256" key="2">
    <source>
        <dbReference type="ARBA" id="ARBA00004713"/>
    </source>
</evidence>
<evidence type="ECO:0000256" key="1">
    <source>
        <dbReference type="ARBA" id="ARBA00004515"/>
    </source>
</evidence>
<dbReference type="GO" id="GO:0008713">
    <property type="term" value="F:ADP-heptose-lipopolysaccharide heptosyltransferase activity"/>
    <property type="evidence" value="ECO:0007669"/>
    <property type="project" value="TreeGrafter"/>
</dbReference>
<dbReference type="EC" id="2.4.99.23" evidence="10"/>
<protein>
    <recommendedName>
        <fullName evidence="11">Lipopolysaccharide heptosyltransferase 1</fullName>
        <ecNumber evidence="10">2.4.99.23</ecNumber>
    </recommendedName>
    <alternativeName>
        <fullName evidence="12">ADP-heptose:lipopolysaccharide heptosyltransferase I</fullName>
    </alternativeName>
</protein>
<dbReference type="GO" id="GO:0009244">
    <property type="term" value="P:lipopolysaccharide core region biosynthetic process"/>
    <property type="evidence" value="ECO:0007669"/>
    <property type="project" value="InterPro"/>
</dbReference>
<dbReference type="InterPro" id="IPR051199">
    <property type="entry name" value="LPS_LOS_Heptosyltrfase"/>
</dbReference>
<dbReference type="Pfam" id="PF01075">
    <property type="entry name" value="Glyco_transf_9"/>
    <property type="match status" value="1"/>
</dbReference>
<evidence type="ECO:0000256" key="4">
    <source>
        <dbReference type="ARBA" id="ARBA00022519"/>
    </source>
</evidence>
<keyword evidence="4" id="KW-0997">Cell inner membrane</keyword>
<accession>A0A1N7A5U4</accession>
<keyword evidence="8" id="KW-0472">Membrane</keyword>
<dbReference type="AlphaFoldDB" id="A0A1N7A5U4"/>
<organism evidence="14 15">
    <name type="scientific">Aromatoleum tolulyticum</name>
    <dbReference type="NCBI Taxonomy" id="34027"/>
    <lineage>
        <taxon>Bacteria</taxon>
        <taxon>Pseudomonadati</taxon>
        <taxon>Pseudomonadota</taxon>
        <taxon>Betaproteobacteria</taxon>
        <taxon>Rhodocyclales</taxon>
        <taxon>Rhodocyclaceae</taxon>
        <taxon>Aromatoleum</taxon>
    </lineage>
</organism>
<name>A0A1N7A5U4_9RHOO</name>
<keyword evidence="7" id="KW-0448">Lipopolysaccharide biosynthesis</keyword>
<evidence type="ECO:0000256" key="5">
    <source>
        <dbReference type="ARBA" id="ARBA00022676"/>
    </source>
</evidence>
<keyword evidence="15" id="KW-1185">Reference proteome</keyword>
<dbReference type="NCBIfam" id="TIGR02193">
    <property type="entry name" value="heptsyl_trn_I"/>
    <property type="match status" value="1"/>
</dbReference>
<dbReference type="GO" id="GO:0005886">
    <property type="term" value="C:plasma membrane"/>
    <property type="evidence" value="ECO:0007669"/>
    <property type="project" value="UniProtKB-SubCell"/>
</dbReference>
<dbReference type="GO" id="GO:0005829">
    <property type="term" value="C:cytosol"/>
    <property type="evidence" value="ECO:0007669"/>
    <property type="project" value="TreeGrafter"/>
</dbReference>
<dbReference type="RefSeq" id="WP_076603527.1">
    <property type="nucleotide sequence ID" value="NZ_FTMD01000013.1"/>
</dbReference>
<evidence type="ECO:0000256" key="9">
    <source>
        <dbReference type="ARBA" id="ARBA00043995"/>
    </source>
</evidence>
<keyword evidence="5" id="KW-0328">Glycosyltransferase</keyword>
<dbReference type="FunFam" id="3.40.50.2000:FF:000106">
    <property type="entry name" value="Lipopolysaccharide heptosyltransferase 1"/>
    <property type="match status" value="1"/>
</dbReference>
<dbReference type="Proteomes" id="UP000186819">
    <property type="component" value="Unassembled WGS sequence"/>
</dbReference>
<dbReference type="EMBL" id="FTMD01000013">
    <property type="protein sequence ID" value="SIR34409.1"/>
    <property type="molecule type" value="Genomic_DNA"/>
</dbReference>
<evidence type="ECO:0000256" key="11">
    <source>
        <dbReference type="ARBA" id="ARBA00044190"/>
    </source>
</evidence>
<dbReference type="Gene3D" id="3.40.50.2000">
    <property type="entry name" value="Glycogen Phosphorylase B"/>
    <property type="match status" value="2"/>
</dbReference>
<dbReference type="InterPro" id="IPR002201">
    <property type="entry name" value="Glyco_trans_9"/>
</dbReference>
<gene>
    <name evidence="14" type="ORF">SAMN05421829_11398</name>
</gene>
<evidence type="ECO:0000313" key="14">
    <source>
        <dbReference type="EMBL" id="SIR34409.1"/>
    </source>
</evidence>
<comment type="similarity">
    <text evidence="9">Belongs to the glycosyltransferase 9 family.</text>
</comment>
<dbReference type="PANTHER" id="PTHR30160">
    <property type="entry name" value="TETRAACYLDISACCHARIDE 4'-KINASE-RELATED"/>
    <property type="match status" value="1"/>
</dbReference>
<evidence type="ECO:0000256" key="10">
    <source>
        <dbReference type="ARBA" id="ARBA00044041"/>
    </source>
</evidence>
<evidence type="ECO:0000256" key="7">
    <source>
        <dbReference type="ARBA" id="ARBA00022985"/>
    </source>
</evidence>
<comment type="pathway">
    <text evidence="2">Bacterial outer membrane biogenesis; LPS core biosynthesis.</text>
</comment>
<evidence type="ECO:0000256" key="8">
    <source>
        <dbReference type="ARBA" id="ARBA00023136"/>
    </source>
</evidence>
<dbReference type="InterPro" id="IPR011908">
    <property type="entry name" value="LipoPS_heptosylTferase-I"/>
</dbReference>
<evidence type="ECO:0000256" key="3">
    <source>
        <dbReference type="ARBA" id="ARBA00022475"/>
    </source>
</evidence>
<dbReference type="STRING" id="34027.SAMN05421829_11398"/>
<evidence type="ECO:0000256" key="6">
    <source>
        <dbReference type="ARBA" id="ARBA00022679"/>
    </source>
</evidence>
<dbReference type="CDD" id="cd03789">
    <property type="entry name" value="GT9_LPS_heptosyltransferase"/>
    <property type="match status" value="1"/>
</dbReference>
<proteinExistence type="inferred from homology"/>
<dbReference type="SUPFAM" id="SSF53756">
    <property type="entry name" value="UDP-Glycosyltransferase/glycogen phosphorylase"/>
    <property type="match status" value="1"/>
</dbReference>
<dbReference type="OrthoDB" id="9767552at2"/>
<evidence type="ECO:0000313" key="15">
    <source>
        <dbReference type="Proteomes" id="UP000186819"/>
    </source>
</evidence>
<keyword evidence="3" id="KW-1003">Cell membrane</keyword>